<name>A0A2S6CEM6_9PEZI</name>
<dbReference type="Gene3D" id="3.40.50.720">
    <property type="entry name" value="NAD(P)-binding Rossmann-like Domain"/>
    <property type="match status" value="2"/>
</dbReference>
<protein>
    <recommendedName>
        <fullName evidence="6">Ketoreductase (KR) domain-containing protein</fullName>
    </recommendedName>
</protein>
<dbReference type="STRING" id="357750.A0A2S6CEM6"/>
<evidence type="ECO:0000256" key="2">
    <source>
        <dbReference type="ARBA" id="ARBA00022857"/>
    </source>
</evidence>
<proteinExistence type="inferred from homology"/>
<organism evidence="4 5">
    <name type="scientific">Cercospora berteroae</name>
    <dbReference type="NCBI Taxonomy" id="357750"/>
    <lineage>
        <taxon>Eukaryota</taxon>
        <taxon>Fungi</taxon>
        <taxon>Dikarya</taxon>
        <taxon>Ascomycota</taxon>
        <taxon>Pezizomycotina</taxon>
        <taxon>Dothideomycetes</taxon>
        <taxon>Dothideomycetidae</taxon>
        <taxon>Mycosphaerellales</taxon>
        <taxon>Mycosphaerellaceae</taxon>
        <taxon>Cercospora</taxon>
    </lineage>
</organism>
<dbReference type="InterPro" id="IPR002347">
    <property type="entry name" value="SDR_fam"/>
</dbReference>
<dbReference type="Proteomes" id="UP000237631">
    <property type="component" value="Unassembled WGS sequence"/>
</dbReference>
<reference evidence="5" key="1">
    <citation type="journal article" date="2017" name="bioRxiv">
        <title>Conservation of a gene cluster reveals novel cercosporin biosynthetic mechanisms and extends production to the genus Colletotrichum.</title>
        <authorList>
            <person name="de Jonge R."/>
            <person name="Ebert M.K."/>
            <person name="Huitt-Roehl C.R."/>
            <person name="Pal P."/>
            <person name="Suttle J.C."/>
            <person name="Spanner R.E."/>
            <person name="Neubauer J.D."/>
            <person name="Jurick W.M.II."/>
            <person name="Stott K.A."/>
            <person name="Secor G.A."/>
            <person name="Thomma B.P.H.J."/>
            <person name="Van de Peer Y."/>
            <person name="Townsend C.A."/>
            <person name="Bolton M.D."/>
        </authorList>
    </citation>
    <scope>NUCLEOTIDE SEQUENCE [LARGE SCALE GENOMIC DNA]</scope>
    <source>
        <strain evidence="5">CBS538.71</strain>
    </source>
</reference>
<evidence type="ECO:0000256" key="1">
    <source>
        <dbReference type="ARBA" id="ARBA00006484"/>
    </source>
</evidence>
<comment type="similarity">
    <text evidence="1">Belongs to the short-chain dehydrogenases/reductases (SDR) family.</text>
</comment>
<keyword evidence="2" id="KW-0521">NADP</keyword>
<evidence type="ECO:0000256" key="3">
    <source>
        <dbReference type="ARBA" id="ARBA00023002"/>
    </source>
</evidence>
<dbReference type="EMBL" id="PNEN01000472">
    <property type="protein sequence ID" value="PPJ58177.1"/>
    <property type="molecule type" value="Genomic_DNA"/>
</dbReference>
<dbReference type="PANTHER" id="PTHR43490:SF99">
    <property type="entry name" value="SHORT-CHAIN DEHYDROGENASE_REDUCTASE"/>
    <property type="match status" value="1"/>
</dbReference>
<sequence>MATPTTKEIVLITGGNTGLGFEIAEALLLLNRFHIIIGFRDATKGAAAAQKLHNLNFTDCSTIPLDITSLSLLPHFSLRNHKTKIWQTRHPSRKRRKWPAYAASQAALNMIMLVYYHQYPKMKINACAPGFRATALNNFGQGGSFAPGKIEDGAKNAVRLSLLGRDGESGTCTEMDDQTGEVRVVPW</sequence>
<comment type="caution">
    <text evidence="4">The sequence shown here is derived from an EMBL/GenBank/DDBJ whole genome shotgun (WGS) entry which is preliminary data.</text>
</comment>
<keyword evidence="3" id="KW-0560">Oxidoreductase</keyword>
<keyword evidence="5" id="KW-1185">Reference proteome</keyword>
<dbReference type="AlphaFoldDB" id="A0A2S6CEM6"/>
<dbReference type="PRINTS" id="PR00081">
    <property type="entry name" value="GDHRDH"/>
</dbReference>
<gene>
    <name evidence="4" type="ORF">CBER1_02572</name>
</gene>
<accession>A0A2S6CEM6</accession>
<evidence type="ECO:0000313" key="5">
    <source>
        <dbReference type="Proteomes" id="UP000237631"/>
    </source>
</evidence>
<dbReference type="PANTHER" id="PTHR43490">
    <property type="entry name" value="(+)-NEOMENTHOL DEHYDROGENASE"/>
    <property type="match status" value="1"/>
</dbReference>
<dbReference type="GO" id="GO:0016491">
    <property type="term" value="F:oxidoreductase activity"/>
    <property type="evidence" value="ECO:0007669"/>
    <property type="project" value="UniProtKB-KW"/>
</dbReference>
<dbReference type="OrthoDB" id="191139at2759"/>
<dbReference type="SUPFAM" id="SSF51735">
    <property type="entry name" value="NAD(P)-binding Rossmann-fold domains"/>
    <property type="match status" value="1"/>
</dbReference>
<evidence type="ECO:0000313" key="4">
    <source>
        <dbReference type="EMBL" id="PPJ58177.1"/>
    </source>
</evidence>
<dbReference type="InterPro" id="IPR036291">
    <property type="entry name" value="NAD(P)-bd_dom_sf"/>
</dbReference>
<evidence type="ECO:0008006" key="6">
    <source>
        <dbReference type="Google" id="ProtNLM"/>
    </source>
</evidence>